<evidence type="ECO:0000256" key="1">
    <source>
        <dbReference type="ARBA" id="ARBA00004429"/>
    </source>
</evidence>
<evidence type="ECO:0000256" key="3">
    <source>
        <dbReference type="ARBA" id="ARBA00022475"/>
    </source>
</evidence>
<keyword evidence="11" id="KW-1185">Reference proteome</keyword>
<protein>
    <submittedName>
        <fullName evidence="10">General secretion pathway protein F</fullName>
    </submittedName>
</protein>
<dbReference type="InterPro" id="IPR011850">
    <property type="entry name" value="T2SS_GspF"/>
</dbReference>
<dbReference type="EMBL" id="FNAG01000013">
    <property type="protein sequence ID" value="SDE01020.1"/>
    <property type="molecule type" value="Genomic_DNA"/>
</dbReference>
<evidence type="ECO:0000256" key="2">
    <source>
        <dbReference type="ARBA" id="ARBA00005745"/>
    </source>
</evidence>
<dbReference type="Gene3D" id="1.20.81.30">
    <property type="entry name" value="Type II secretion system (T2SS), domain F"/>
    <property type="match status" value="2"/>
</dbReference>
<sequence>MPQFRYKALSPAGEAVDGLMEAASADEVIAKLQDAGNIPLKALPADQAQGSGLSALFQRAPMGANQVLQFTQQLATLLGAGQPLDRALQILLDLPESEQARRVIDRIREAVRGGTPLSQAMEAQSGVFSRLYVNMVRAGEVGGALDDTLKRLADYLERSKALKESVINAMIYPSILIVLVLGAIGLLVGYVVPQFLPLFEDMGAEIPWLTAVIMSLGLFVQGWWWLLLLGAVALIWLASKSLADPARRLQFDTWILGRGLLGQLLAKLDTARLARTLATLVHNGVPLLTSLAIARNVLTNSALSEAVGRAAEEVKTGGGLAVALGRSKLFPRLALQMISVGEESGEMDTMLGKVADTFDADVRNTVDRLLSALVPVITIVMAFAVAIIMMAILIPIFELTNTVG</sequence>
<name>A0A1G6ZEL4_9GAMM</name>
<dbReference type="PANTHER" id="PTHR30012">
    <property type="entry name" value="GENERAL SECRETION PATHWAY PROTEIN"/>
    <property type="match status" value="1"/>
</dbReference>
<comment type="similarity">
    <text evidence="2">Belongs to the GSP F family.</text>
</comment>
<evidence type="ECO:0000256" key="8">
    <source>
        <dbReference type="SAM" id="Phobius"/>
    </source>
</evidence>
<dbReference type="NCBIfam" id="TIGR02120">
    <property type="entry name" value="GspF"/>
    <property type="match status" value="1"/>
</dbReference>
<evidence type="ECO:0000256" key="5">
    <source>
        <dbReference type="ARBA" id="ARBA00022692"/>
    </source>
</evidence>
<feature type="transmembrane region" description="Helical" evidence="8">
    <location>
        <begin position="212"/>
        <end position="238"/>
    </location>
</feature>
<dbReference type="GO" id="GO:0015628">
    <property type="term" value="P:protein secretion by the type II secretion system"/>
    <property type="evidence" value="ECO:0007669"/>
    <property type="project" value="InterPro"/>
</dbReference>
<evidence type="ECO:0000313" key="10">
    <source>
        <dbReference type="EMBL" id="SDE01020.1"/>
    </source>
</evidence>
<evidence type="ECO:0000313" key="11">
    <source>
        <dbReference type="Proteomes" id="UP000199603"/>
    </source>
</evidence>
<evidence type="ECO:0000256" key="6">
    <source>
        <dbReference type="ARBA" id="ARBA00022989"/>
    </source>
</evidence>
<gene>
    <name evidence="10" type="ORF">SAMN04488509_11387</name>
</gene>
<dbReference type="STRING" id="265719.SAMN04488509_11387"/>
<keyword evidence="3" id="KW-1003">Cell membrane</keyword>
<keyword evidence="7 8" id="KW-0472">Membrane</keyword>
<feature type="domain" description="Type II secretion system protein GspF" evidence="9">
    <location>
        <begin position="70"/>
        <end position="193"/>
    </location>
</feature>
<dbReference type="FunFam" id="1.20.81.30:FF:000001">
    <property type="entry name" value="Type II secretion system protein F"/>
    <property type="match status" value="2"/>
</dbReference>
<comment type="subcellular location">
    <subcellularLocation>
        <location evidence="1">Cell inner membrane</location>
        <topology evidence="1">Multi-pass membrane protein</topology>
    </subcellularLocation>
</comment>
<dbReference type="GO" id="GO:0005886">
    <property type="term" value="C:plasma membrane"/>
    <property type="evidence" value="ECO:0007669"/>
    <property type="project" value="UniProtKB-SubCell"/>
</dbReference>
<reference evidence="10 11" key="1">
    <citation type="submission" date="2016-10" db="EMBL/GenBank/DDBJ databases">
        <authorList>
            <person name="de Groot N.N."/>
        </authorList>
    </citation>
    <scope>NUCLEOTIDE SEQUENCE [LARGE SCALE GENOMIC DNA]</scope>
    <source>
        <strain evidence="10 11">DSM 16957</strain>
    </source>
</reference>
<keyword evidence="6 8" id="KW-1133">Transmembrane helix</keyword>
<evidence type="ECO:0000256" key="7">
    <source>
        <dbReference type="ARBA" id="ARBA00023136"/>
    </source>
</evidence>
<dbReference type="InterPro" id="IPR003004">
    <property type="entry name" value="GspF/PilC"/>
</dbReference>
<dbReference type="Pfam" id="PF00482">
    <property type="entry name" value="T2SSF"/>
    <property type="match status" value="2"/>
</dbReference>
<feature type="domain" description="Type II secretion system protein GspF" evidence="9">
    <location>
        <begin position="274"/>
        <end position="395"/>
    </location>
</feature>
<evidence type="ECO:0000256" key="4">
    <source>
        <dbReference type="ARBA" id="ARBA00022519"/>
    </source>
</evidence>
<dbReference type="InterPro" id="IPR018076">
    <property type="entry name" value="T2SS_GspF_dom"/>
</dbReference>
<dbReference type="OrthoDB" id="9805682at2"/>
<evidence type="ECO:0000259" key="9">
    <source>
        <dbReference type="Pfam" id="PF00482"/>
    </source>
</evidence>
<dbReference type="AlphaFoldDB" id="A0A1G6ZEL4"/>
<feature type="transmembrane region" description="Helical" evidence="8">
    <location>
        <begin position="372"/>
        <end position="397"/>
    </location>
</feature>
<accession>A0A1G6ZEL4</accession>
<dbReference type="PANTHER" id="PTHR30012:SF7">
    <property type="entry name" value="PROTEIN TRANSPORT PROTEIN HOFC HOMOLOG"/>
    <property type="match status" value="1"/>
</dbReference>
<keyword evidence="4" id="KW-0997">Cell inner membrane</keyword>
<dbReference type="GO" id="GO:0015627">
    <property type="term" value="C:type II protein secretion system complex"/>
    <property type="evidence" value="ECO:0007669"/>
    <property type="project" value="InterPro"/>
</dbReference>
<dbReference type="PRINTS" id="PR00812">
    <property type="entry name" value="BCTERIALGSPF"/>
</dbReference>
<dbReference type="RefSeq" id="WP_091244951.1">
    <property type="nucleotide sequence ID" value="NZ_FNAG01000013.1"/>
</dbReference>
<keyword evidence="5 8" id="KW-0812">Transmembrane</keyword>
<dbReference type="InterPro" id="IPR042094">
    <property type="entry name" value="T2SS_GspF_sf"/>
</dbReference>
<dbReference type="Proteomes" id="UP000199603">
    <property type="component" value="Unassembled WGS sequence"/>
</dbReference>
<organism evidence="10 11">
    <name type="scientific">Aquimonas voraii</name>
    <dbReference type="NCBI Taxonomy" id="265719"/>
    <lineage>
        <taxon>Bacteria</taxon>
        <taxon>Pseudomonadati</taxon>
        <taxon>Pseudomonadota</taxon>
        <taxon>Gammaproteobacteria</taxon>
        <taxon>Lysobacterales</taxon>
        <taxon>Lysobacteraceae</taxon>
        <taxon>Aquimonas</taxon>
    </lineage>
</organism>
<feature type="transmembrane region" description="Helical" evidence="8">
    <location>
        <begin position="169"/>
        <end position="192"/>
    </location>
</feature>
<proteinExistence type="inferred from homology"/>